<dbReference type="OrthoDB" id="7022049at2"/>
<keyword evidence="2" id="KW-1133">Transmembrane helix</keyword>
<dbReference type="AlphaFoldDB" id="A0A5P2HD63"/>
<organism evidence="3 4">
    <name type="scientific">Cupriavidus pauculus</name>
    <dbReference type="NCBI Taxonomy" id="82633"/>
    <lineage>
        <taxon>Bacteria</taxon>
        <taxon>Pseudomonadati</taxon>
        <taxon>Pseudomonadota</taxon>
        <taxon>Betaproteobacteria</taxon>
        <taxon>Burkholderiales</taxon>
        <taxon>Burkholderiaceae</taxon>
        <taxon>Cupriavidus</taxon>
    </lineage>
</organism>
<sequence length="628" mass="67407">MHMMMAGSATREARQRERALFLGRVLVGAGQGILLYSLYRAAQDHSALARDYVFAPMLLAALMIPPVAILGFSQLRAPRLVFWCVLLAAVVAMLGFHDAWRHIDPAGVELARARYPSTHVAFIAATIMFIAYAIVVAADTAGTYLAPYPAYFRIGWKIGIQGHLAALFAAVLYLVLWIGAELFELLGLRFLETLLRQAWFNIPVLTMAFAAGLHITDVRDEFVRGVRTLVLTLLSWVLPLLVALLLGFLVTLAVRGLAPLWATRSAATLLLGAAALLVVLINAVYKSGLAEGPVPRVLRLATSAACLILVPLVCIAGYALFLRIQQYGLTERRVLTAAALLLAGCYAVGYAWAALERNAGMLRIASTNVLTACLTVVVLVALYTPVADPARLSVKSQVARLEAGRIAPDKFDFHYLKAHAGRYGREALARLVAEGDGPNAEAIRRHAASATRPPASGELPDAKAIASLIDQRTPGRPVPASFFDNAWGDAAARQFLPGCLMARTKRCDAFVVDFLPGSGGNVVLMEVNRQDAQVFAREADGIWRRAARFQVRAECADAVRESMARGTYAQVPQALPQIDMGDQVVRLLPAESGPPPCHMPVPRPSALLDASPSEAAAPASAPSTSTGG</sequence>
<feature type="transmembrane region" description="Helical" evidence="2">
    <location>
        <begin position="53"/>
        <end position="73"/>
    </location>
</feature>
<dbReference type="Proteomes" id="UP000322822">
    <property type="component" value="Chromosome 2"/>
</dbReference>
<evidence type="ECO:0000313" key="4">
    <source>
        <dbReference type="Proteomes" id="UP000322822"/>
    </source>
</evidence>
<feature type="compositionally biased region" description="Pro residues" evidence="1">
    <location>
        <begin position="592"/>
        <end position="603"/>
    </location>
</feature>
<feature type="transmembrane region" description="Helical" evidence="2">
    <location>
        <begin position="367"/>
        <end position="386"/>
    </location>
</feature>
<dbReference type="InterPro" id="IPR025291">
    <property type="entry name" value="DUF4153"/>
</dbReference>
<feature type="transmembrane region" description="Helical" evidence="2">
    <location>
        <begin position="228"/>
        <end position="254"/>
    </location>
</feature>
<protein>
    <submittedName>
        <fullName evidence="3">DUF4153 domain-containing protein</fullName>
    </submittedName>
</protein>
<feature type="transmembrane region" description="Helical" evidence="2">
    <location>
        <begin position="158"/>
        <end position="178"/>
    </location>
</feature>
<evidence type="ECO:0000313" key="3">
    <source>
        <dbReference type="EMBL" id="QET05758.1"/>
    </source>
</evidence>
<dbReference type="EMBL" id="CP044067">
    <property type="protein sequence ID" value="QET05758.1"/>
    <property type="molecule type" value="Genomic_DNA"/>
</dbReference>
<feature type="transmembrane region" description="Helical" evidence="2">
    <location>
        <begin position="334"/>
        <end position="355"/>
    </location>
</feature>
<feature type="transmembrane region" description="Helical" evidence="2">
    <location>
        <begin position="80"/>
        <end position="100"/>
    </location>
</feature>
<keyword evidence="2" id="KW-0472">Membrane</keyword>
<dbReference type="RefSeq" id="WP_150376228.1">
    <property type="nucleotide sequence ID" value="NZ_CP044067.1"/>
</dbReference>
<proteinExistence type="predicted"/>
<feature type="transmembrane region" description="Helical" evidence="2">
    <location>
        <begin position="266"/>
        <end position="285"/>
    </location>
</feature>
<accession>A0A5P2HD63</accession>
<feature type="transmembrane region" description="Helical" evidence="2">
    <location>
        <begin position="198"/>
        <end position="216"/>
    </location>
</feature>
<evidence type="ECO:0000256" key="1">
    <source>
        <dbReference type="SAM" id="MobiDB-lite"/>
    </source>
</evidence>
<keyword evidence="2" id="KW-0812">Transmembrane</keyword>
<feature type="transmembrane region" description="Helical" evidence="2">
    <location>
        <begin position="21"/>
        <end position="41"/>
    </location>
</feature>
<feature type="transmembrane region" description="Helical" evidence="2">
    <location>
        <begin position="297"/>
        <end position="322"/>
    </location>
</feature>
<reference evidence="3 4" key="1">
    <citation type="submission" date="2019-09" db="EMBL/GenBank/DDBJ databases">
        <title>FDA dAtabase for Regulatory Grade micrObial Sequences (FDA-ARGOS): Supporting development and validation of Infectious Disease Dx tests.</title>
        <authorList>
            <person name="Sciortino C."/>
            <person name="Tallon L."/>
            <person name="Sadzewicz L."/>
            <person name="Vavikolanu K."/>
            <person name="Mehta A."/>
            <person name="Aluvathingal J."/>
            <person name="Nadendla S."/>
            <person name="Nandy P."/>
            <person name="Geyer C."/>
            <person name="Yan Y."/>
            <person name="Sichtig H."/>
        </authorList>
    </citation>
    <scope>NUCLEOTIDE SEQUENCE [LARGE SCALE GENOMIC DNA]</scope>
    <source>
        <strain evidence="3 4">FDAARGOS_664</strain>
    </source>
</reference>
<gene>
    <name evidence="3" type="ORF">FOB72_27700</name>
</gene>
<feature type="transmembrane region" description="Helical" evidence="2">
    <location>
        <begin position="120"/>
        <end position="146"/>
    </location>
</feature>
<evidence type="ECO:0000256" key="2">
    <source>
        <dbReference type="SAM" id="Phobius"/>
    </source>
</evidence>
<name>A0A5P2HD63_9BURK</name>
<dbReference type="Pfam" id="PF13687">
    <property type="entry name" value="DUF4153"/>
    <property type="match status" value="1"/>
</dbReference>
<feature type="region of interest" description="Disordered" evidence="1">
    <location>
        <begin position="591"/>
        <end position="628"/>
    </location>
</feature>
<feature type="compositionally biased region" description="Low complexity" evidence="1">
    <location>
        <begin position="604"/>
        <end position="628"/>
    </location>
</feature>